<comment type="domain">
    <text evidence="11">The C2 domains have an essential, but non-catalytic function. They may facilitate interactions with other proteins and are required for lipid transport function.</text>
</comment>
<comment type="cofactor">
    <cofactor evidence="11">
        <name>pyruvate</name>
        <dbReference type="ChEBI" id="CHEBI:15361"/>
    </cofactor>
    <text evidence="11">Binds 1 pyruvoyl group covalently per subunit.</text>
</comment>
<dbReference type="OMA" id="PSRHNAC"/>
<keyword evidence="3 11" id="KW-0210">Decarboxylase</keyword>
<dbReference type="Pfam" id="PF00168">
    <property type="entry name" value="C2"/>
    <property type="match status" value="2"/>
</dbReference>
<dbReference type="GO" id="GO:0010008">
    <property type="term" value="C:endosome membrane"/>
    <property type="evidence" value="ECO:0007669"/>
    <property type="project" value="UniProtKB-SubCell"/>
</dbReference>
<dbReference type="InterPro" id="IPR003817">
    <property type="entry name" value="PS_Dcarbxylase"/>
</dbReference>
<dbReference type="InterPro" id="IPR035892">
    <property type="entry name" value="C2_domain_sf"/>
</dbReference>
<dbReference type="PROSITE" id="PS50222">
    <property type="entry name" value="EF_HAND_2"/>
    <property type="match status" value="1"/>
</dbReference>
<dbReference type="InterPro" id="IPR033179">
    <property type="entry name" value="PSD_type2_pro"/>
</dbReference>
<keyword evidence="4 11" id="KW-0443">Lipid metabolism</keyword>
<evidence type="ECO:0000256" key="6">
    <source>
        <dbReference type="ARBA" id="ARBA00023145"/>
    </source>
</evidence>
<keyword evidence="7 11" id="KW-0594">Phospholipid biosynthesis</keyword>
<keyword evidence="11" id="KW-0967">Endosome</keyword>
<dbReference type="InterPro" id="IPR011992">
    <property type="entry name" value="EF-hand-dom_pair"/>
</dbReference>
<dbReference type="GO" id="GO:0000139">
    <property type="term" value="C:Golgi membrane"/>
    <property type="evidence" value="ECO:0007669"/>
    <property type="project" value="UniProtKB-SubCell"/>
</dbReference>
<evidence type="ECO:0000256" key="2">
    <source>
        <dbReference type="ARBA" id="ARBA00022516"/>
    </source>
</evidence>
<dbReference type="GeneID" id="27684424"/>
<evidence type="ECO:0000256" key="3">
    <source>
        <dbReference type="ARBA" id="ARBA00022793"/>
    </source>
</evidence>
<dbReference type="SUPFAM" id="SSF49562">
    <property type="entry name" value="C2 domain (Calcium/lipid-binding domain, CaLB)"/>
    <property type="match status" value="2"/>
</dbReference>
<dbReference type="Proteomes" id="UP000053201">
    <property type="component" value="Unassembled WGS sequence"/>
</dbReference>
<dbReference type="EC" id="4.1.1.65" evidence="11"/>
<comment type="similarity">
    <text evidence="11">Belongs to the phosphatidylserine decarboxylase family. PSD-B subfamily. Eukaryotic type II sub-subfamily.</text>
</comment>
<dbReference type="GO" id="GO:0005795">
    <property type="term" value="C:Golgi stack"/>
    <property type="evidence" value="ECO:0007669"/>
    <property type="project" value="UniProtKB-UniRule"/>
</dbReference>
<dbReference type="RefSeq" id="XP_016613073.1">
    <property type="nucleotide sequence ID" value="XM_016749042.1"/>
</dbReference>
<comment type="subunit">
    <text evidence="11">Heterodimer of a large membrane-associated beta subunit and a small pyruvoyl-containing alpha subunit.</text>
</comment>
<dbReference type="InParanoid" id="A0A0L0HVY2"/>
<evidence type="ECO:0000259" key="13">
    <source>
        <dbReference type="PROSITE" id="PS50004"/>
    </source>
</evidence>
<evidence type="ECO:0000256" key="11">
    <source>
        <dbReference type="HAMAP-Rule" id="MF_03209"/>
    </source>
</evidence>
<dbReference type="EMBL" id="KQ257450">
    <property type="protein sequence ID" value="KND05034.1"/>
    <property type="molecule type" value="Genomic_DNA"/>
</dbReference>
<dbReference type="InterPro" id="IPR033177">
    <property type="entry name" value="PSD-B"/>
</dbReference>
<feature type="active site" description="Schiff-base intermediate with substrate; via pyruvic acid; for decarboxylase activity" evidence="11">
    <location>
        <position position="822"/>
    </location>
</feature>
<dbReference type="NCBIfam" id="TIGR00163">
    <property type="entry name" value="PS_decarb"/>
    <property type="match status" value="1"/>
</dbReference>
<feature type="active site" description="Charge relay system; for autoendoproteolytic cleavage activity" evidence="11">
    <location>
        <position position="679"/>
    </location>
</feature>
<dbReference type="Gene3D" id="1.10.238.10">
    <property type="entry name" value="EF-hand"/>
    <property type="match status" value="1"/>
</dbReference>
<comment type="subcellular location">
    <subcellularLocation>
        <location evidence="11">Golgi apparatus membrane</location>
        <topology evidence="11">Peripheral membrane protein</topology>
        <orientation evidence="11">Cytoplasmic side</orientation>
    </subcellularLocation>
    <subcellularLocation>
        <location evidence="11">Endosome membrane</location>
        <topology evidence="11">Peripheral membrane protein</topology>
        <orientation evidence="11">Cytoplasmic side</orientation>
    </subcellularLocation>
</comment>
<dbReference type="SUPFAM" id="SSF47473">
    <property type="entry name" value="EF-hand"/>
    <property type="match status" value="1"/>
</dbReference>
<keyword evidence="6 11" id="KW-0865">Zymogen</keyword>
<name>A0A0L0HVY2_SPIPD</name>
<feature type="region of interest" description="Disordered" evidence="12">
    <location>
        <begin position="176"/>
        <end position="199"/>
    </location>
</feature>
<dbReference type="PANTHER" id="PTHR10067:SF17">
    <property type="entry name" value="PHOSPHATIDYLSERINE DECARBOXYLASE PROENZYME 2"/>
    <property type="match status" value="1"/>
</dbReference>
<evidence type="ECO:0000256" key="8">
    <source>
        <dbReference type="ARBA" id="ARBA00023239"/>
    </source>
</evidence>
<keyword evidence="10 11" id="KW-0670">Pyruvate</keyword>
<dbReference type="GO" id="GO:0006646">
    <property type="term" value="P:phosphatidylethanolamine biosynthetic process"/>
    <property type="evidence" value="ECO:0007669"/>
    <property type="project" value="UniProtKB-UniRule"/>
</dbReference>
<evidence type="ECO:0000256" key="4">
    <source>
        <dbReference type="ARBA" id="ARBA00023098"/>
    </source>
</evidence>
<sequence length="866" mass="97546">MKSLTLRVNVVEARNLMAKDRRGTSDPFVVIKLGGQSNKTSVIPRNLSPTWNEMFEFVLTPVLFDASLDFIVWDKDLIGKDFLGQLSIPISDILRISDAASFDDPKNEPVWHPLHPRKAKENITGEISIKLGFVGELDRDLLGMLDSSAEQTAVHATLMTTDDPADDLYFNQFTGDASRDQDVPQTPESPEDSSSDSVSADYLDKADTKAFDHNAQMGLLTIDIVGATNLPYETNVTRTSFDCDPFVVISYGRKTFRTRTVRHTLQPTWNERVFLHVRHSEHQLGWAVNLSVYDYDKFSNNDYIGTTELKISDVVATCKRLPMTPNVPTMMPPVEQDLKLALKNTKSADVATLKVKYTFTPYKDLRRNFWLTLIKEFDSDSSGMINKVQLTAMLDSLGSNFSDESINMMFLSKGKSPDEELTFEELVEILEGQITGKIVCQAKTMRRNKSRGNKNSKANRNGSDSDISSTSNSDATLQSNGEVEHVIQIRECPICRKKIKRKGDLDVVSHVALCAHEDLGKVDHFVMGGFLTEAYATRKWYSKIVSYVTYGGYSLGKNNANIIVQDRATGQLVEERMPTYVRLGIRLLYQFRSGRSAVERRLIKNLLRNLSVKQGKKFDDPSSRKAIKHFIAFHNLPLDEIRDPLDTFQTFNQFFYRKLKPGARTLASPDPKVAVSAADCRLSCFPTVERATQLWVKGQRFTVPNLLQDEQMAATFEGGPMIIFRLAPQDYHRFHFPVDCTVGPTKWIEGSYFTVNPMAIRTTVDVYTENIRCVTYLDSPEFGKMAYVCIGAMMVGSIVLTSHEGAEVKRMDEHGYFAFGGSTIILLFEKDAIEFDHDLRENSEQNLETLVKMGNSIGVAGSKRRS</sequence>
<dbReference type="GO" id="GO:0004609">
    <property type="term" value="F:phosphatidylserine decarboxylase activity"/>
    <property type="evidence" value="ECO:0007669"/>
    <property type="project" value="UniProtKB-UniRule"/>
</dbReference>
<evidence type="ECO:0000259" key="14">
    <source>
        <dbReference type="PROSITE" id="PS50222"/>
    </source>
</evidence>
<dbReference type="eggNOG" id="KOG2059">
    <property type="taxonomic scope" value="Eukaryota"/>
</dbReference>
<dbReference type="HAMAP" id="MF_00663">
    <property type="entry name" value="PS_decarb_PSD_B_type2"/>
    <property type="match status" value="1"/>
</dbReference>
<proteinExistence type="inferred from homology"/>
<feature type="chain" id="PRO_5023278690" description="Phosphatidylserine decarboxylase 2 alpha chain" evidence="11">
    <location>
        <begin position="822"/>
        <end position="866"/>
    </location>
</feature>
<comment type="PTM">
    <text evidence="11">Is synthesized initially as an inactive proenzyme. Formation of the active enzyme involves a self-maturation process in which the active site pyruvoyl group is generated from an internal serine residue via an autocatalytic post-translational modification. Two non-identical subunits are generated from the proenzyme in this reaction, and the pyruvate is formed at the N-terminus of the alpha chain, which is derived from the carboxyl end of the proenzyme. The autoendoproteolytic cleavage occurs by a canonical serine protease mechanism, in which the side chain hydroxyl group of the serine supplies its oxygen atom to form the C-terminus of the beta chain, while the remainder of the serine residue undergoes an oxidative deamination to produce ammonia and the pyruvoyl prosthetic group on the alpha chain. During this reaction, the Ser that is part of the protease active site of the proenzyme becomes the pyruvoyl prosthetic group, which constitutes an essential element of the active site of the mature decarboxylase.</text>
</comment>
<dbReference type="OrthoDB" id="5973539at2759"/>
<keyword evidence="11" id="KW-0333">Golgi apparatus</keyword>
<dbReference type="SMART" id="SM00239">
    <property type="entry name" value="C2"/>
    <property type="match status" value="2"/>
</dbReference>
<keyword evidence="16" id="KW-1185">Reference proteome</keyword>
<feature type="active site" description="Charge relay system; for autoendoproteolytic cleavage activity" evidence="11">
    <location>
        <position position="735"/>
    </location>
</feature>
<keyword evidence="2 11" id="KW-0444">Lipid biosynthesis</keyword>
<evidence type="ECO:0000313" key="16">
    <source>
        <dbReference type="Proteomes" id="UP000053201"/>
    </source>
</evidence>
<feature type="active site" description="Charge relay system; for autoendoproteolytic cleavage activity" evidence="11">
    <location>
        <position position="822"/>
    </location>
</feature>
<evidence type="ECO:0000256" key="9">
    <source>
        <dbReference type="ARBA" id="ARBA00023264"/>
    </source>
</evidence>
<evidence type="ECO:0000256" key="5">
    <source>
        <dbReference type="ARBA" id="ARBA00023136"/>
    </source>
</evidence>
<dbReference type="PANTHER" id="PTHR10067">
    <property type="entry name" value="PHOSPHATIDYLSERINE DECARBOXYLASE"/>
    <property type="match status" value="1"/>
</dbReference>
<feature type="domain" description="C2" evidence="13">
    <location>
        <begin position="192"/>
        <end position="325"/>
    </location>
</feature>
<comment type="pathway">
    <text evidence="11">Phospholipid metabolism; phosphatidylethanolamine biosynthesis; phosphatidylethanolamine from CDP-diacylglycerol: step 2/2.</text>
</comment>
<feature type="domain" description="C2" evidence="13">
    <location>
        <begin position="1"/>
        <end position="104"/>
    </location>
</feature>
<dbReference type="eggNOG" id="KOG2419">
    <property type="taxonomic scope" value="Eukaryota"/>
</dbReference>
<dbReference type="Pfam" id="PF02666">
    <property type="entry name" value="PS_Dcarbxylase"/>
    <property type="match status" value="1"/>
</dbReference>
<dbReference type="UniPathway" id="UPA00558">
    <property type="reaction ID" value="UER00616"/>
</dbReference>
<feature type="compositionally biased region" description="Low complexity" evidence="12">
    <location>
        <begin position="464"/>
        <end position="474"/>
    </location>
</feature>
<dbReference type="InterPro" id="IPR002048">
    <property type="entry name" value="EF_hand_dom"/>
</dbReference>
<evidence type="ECO:0000256" key="1">
    <source>
        <dbReference type="ARBA" id="ARBA00005189"/>
    </source>
</evidence>
<comment type="pathway">
    <text evidence="1">Lipid metabolism.</text>
</comment>
<evidence type="ECO:0000256" key="12">
    <source>
        <dbReference type="SAM" id="MobiDB-lite"/>
    </source>
</evidence>
<organism evidence="15 16">
    <name type="scientific">Spizellomyces punctatus (strain DAOM BR117)</name>
    <dbReference type="NCBI Taxonomy" id="645134"/>
    <lineage>
        <taxon>Eukaryota</taxon>
        <taxon>Fungi</taxon>
        <taxon>Fungi incertae sedis</taxon>
        <taxon>Chytridiomycota</taxon>
        <taxon>Chytridiomycota incertae sedis</taxon>
        <taxon>Chytridiomycetes</taxon>
        <taxon>Spizellomycetales</taxon>
        <taxon>Spizellomycetaceae</taxon>
        <taxon>Spizellomyces</taxon>
    </lineage>
</organism>
<feature type="compositionally biased region" description="Basic residues" evidence="12">
    <location>
        <begin position="445"/>
        <end position="454"/>
    </location>
</feature>
<keyword evidence="5 11" id="KW-0472">Membrane</keyword>
<feature type="chain" id="PRO_5023278689" description="Phosphatidylserine decarboxylase 2 beta chain" evidence="11">
    <location>
        <begin position="1"/>
        <end position="821"/>
    </location>
</feature>
<dbReference type="VEuPathDB" id="FungiDB:SPPG_00714"/>
<dbReference type="FunCoup" id="A0A0L0HVY2">
    <property type="interactions" value="59"/>
</dbReference>
<dbReference type="GO" id="GO:0005509">
    <property type="term" value="F:calcium ion binding"/>
    <property type="evidence" value="ECO:0007669"/>
    <property type="project" value="InterPro"/>
</dbReference>
<evidence type="ECO:0000313" key="15">
    <source>
        <dbReference type="EMBL" id="KND05034.1"/>
    </source>
</evidence>
<gene>
    <name evidence="11" type="primary">PSD2</name>
    <name evidence="15" type="ORF">SPPG_00714</name>
</gene>
<keyword evidence="8 11" id="KW-0456">Lyase</keyword>
<comment type="catalytic activity">
    <reaction evidence="11">
        <text>a 1,2-diacyl-sn-glycero-3-phospho-L-serine + H(+) = a 1,2-diacyl-sn-glycero-3-phosphoethanolamine + CO2</text>
        <dbReference type="Rhea" id="RHEA:20828"/>
        <dbReference type="ChEBI" id="CHEBI:15378"/>
        <dbReference type="ChEBI" id="CHEBI:16526"/>
        <dbReference type="ChEBI" id="CHEBI:57262"/>
        <dbReference type="ChEBI" id="CHEBI:64612"/>
        <dbReference type="EC" id="4.1.1.65"/>
    </reaction>
</comment>
<feature type="domain" description="EF-hand" evidence="14">
    <location>
        <begin position="365"/>
        <end position="400"/>
    </location>
</feature>
<keyword evidence="9 11" id="KW-1208">Phospholipid metabolism</keyword>
<evidence type="ECO:0000256" key="7">
    <source>
        <dbReference type="ARBA" id="ARBA00023209"/>
    </source>
</evidence>
<feature type="site" description="Cleavage (non-hydrolytic); by autocatalysis" evidence="11">
    <location>
        <begin position="821"/>
        <end position="822"/>
    </location>
</feature>
<accession>A0A0L0HVY2</accession>
<feature type="modified residue" description="Pyruvic acid (Ser); by autocatalysis" evidence="11">
    <location>
        <position position="822"/>
    </location>
</feature>
<comment type="function">
    <text evidence="11">Catalyzes the formation of phosphatidylethanolamine (PtdEtn) from phosphatidylserine (PtdSer). Plays a central role in phospholipid metabolism and in the interorganelle trafficking of phosphatidylserine.</text>
</comment>
<dbReference type="GO" id="GO:0016540">
    <property type="term" value="P:protein autoprocessing"/>
    <property type="evidence" value="ECO:0007669"/>
    <property type="project" value="UniProtKB-UniRule"/>
</dbReference>
<dbReference type="STRING" id="645134.A0A0L0HVY2"/>
<evidence type="ECO:0000256" key="10">
    <source>
        <dbReference type="ARBA" id="ARBA00023317"/>
    </source>
</evidence>
<dbReference type="Gene3D" id="2.60.40.150">
    <property type="entry name" value="C2 domain"/>
    <property type="match status" value="2"/>
</dbReference>
<reference evidence="15 16" key="1">
    <citation type="submission" date="2009-08" db="EMBL/GenBank/DDBJ databases">
        <title>The Genome Sequence of Spizellomyces punctatus strain DAOM BR117.</title>
        <authorList>
            <consortium name="The Broad Institute Genome Sequencing Platform"/>
            <person name="Russ C."/>
            <person name="Cuomo C."/>
            <person name="Shea T."/>
            <person name="Young S.K."/>
            <person name="Zeng Q."/>
            <person name="Koehrsen M."/>
            <person name="Haas B."/>
            <person name="Borodovsky M."/>
            <person name="Guigo R."/>
            <person name="Alvarado L."/>
            <person name="Berlin A."/>
            <person name="Bochicchio J."/>
            <person name="Borenstein D."/>
            <person name="Chapman S."/>
            <person name="Chen Z."/>
            <person name="Engels R."/>
            <person name="Freedman E."/>
            <person name="Gellesch M."/>
            <person name="Goldberg J."/>
            <person name="Griggs A."/>
            <person name="Gujja S."/>
            <person name="Heiman D."/>
            <person name="Hepburn T."/>
            <person name="Howarth C."/>
            <person name="Jen D."/>
            <person name="Larson L."/>
            <person name="Lewis B."/>
            <person name="Mehta T."/>
            <person name="Park D."/>
            <person name="Pearson M."/>
            <person name="Roberts A."/>
            <person name="Saif S."/>
            <person name="Shenoy N."/>
            <person name="Sisk P."/>
            <person name="Stolte C."/>
            <person name="Sykes S."/>
            <person name="Thomson T."/>
            <person name="Walk T."/>
            <person name="White J."/>
            <person name="Yandava C."/>
            <person name="Burger G."/>
            <person name="Gray M.W."/>
            <person name="Holland P.W.H."/>
            <person name="King N."/>
            <person name="Lang F.B.F."/>
            <person name="Roger A.J."/>
            <person name="Ruiz-Trillo I."/>
            <person name="Lander E."/>
            <person name="Nusbaum C."/>
        </authorList>
    </citation>
    <scope>NUCLEOTIDE SEQUENCE [LARGE SCALE GENOMIC DNA]</scope>
    <source>
        <strain evidence="15 16">DAOM BR117</strain>
    </source>
</reference>
<dbReference type="PROSITE" id="PS50004">
    <property type="entry name" value="C2"/>
    <property type="match status" value="2"/>
</dbReference>
<feature type="region of interest" description="Disordered" evidence="12">
    <location>
        <begin position="445"/>
        <end position="479"/>
    </location>
</feature>
<protein>
    <recommendedName>
        <fullName evidence="11">Phosphatidylserine decarboxylase proenzyme 2</fullName>
        <ecNumber evidence="11">4.1.1.65</ecNumber>
    </recommendedName>
    <component>
        <recommendedName>
            <fullName evidence="11">Phosphatidylserine decarboxylase 2 beta chain</fullName>
        </recommendedName>
    </component>
    <component>
        <recommendedName>
            <fullName evidence="11">Phosphatidylserine decarboxylase 2 alpha chain</fullName>
        </recommendedName>
    </component>
</protein>
<dbReference type="PRINTS" id="PR00360">
    <property type="entry name" value="C2DOMAIN"/>
</dbReference>
<dbReference type="AlphaFoldDB" id="A0A0L0HVY2"/>
<dbReference type="InterPro" id="IPR000008">
    <property type="entry name" value="C2_dom"/>
</dbReference>